<accession>A0ABT8PYF9</accession>
<dbReference type="InterPro" id="IPR016181">
    <property type="entry name" value="Acyl_CoA_acyltransferase"/>
</dbReference>
<dbReference type="EMBL" id="JAUJYW010000008">
    <property type="protein sequence ID" value="MDN8601424.1"/>
    <property type="molecule type" value="Genomic_DNA"/>
</dbReference>
<dbReference type="SUPFAM" id="SSF55729">
    <property type="entry name" value="Acyl-CoA N-acyltransferases (Nat)"/>
    <property type="match status" value="1"/>
</dbReference>
<keyword evidence="3" id="KW-1185">Reference proteome</keyword>
<dbReference type="RefSeq" id="WP_301702019.1">
    <property type="nucleotide sequence ID" value="NZ_JAUJYW010000008.1"/>
</dbReference>
<protein>
    <submittedName>
        <fullName evidence="2">GNAT family N-acetyltransferase</fullName>
    </submittedName>
</protein>
<feature type="domain" description="N-acetyltransferase" evidence="1">
    <location>
        <begin position="5"/>
        <end position="156"/>
    </location>
</feature>
<dbReference type="PROSITE" id="PS51186">
    <property type="entry name" value="GNAT"/>
    <property type="match status" value="1"/>
</dbReference>
<evidence type="ECO:0000313" key="3">
    <source>
        <dbReference type="Proteomes" id="UP001174867"/>
    </source>
</evidence>
<evidence type="ECO:0000313" key="2">
    <source>
        <dbReference type="EMBL" id="MDN8601424.1"/>
    </source>
</evidence>
<dbReference type="Proteomes" id="UP001174867">
    <property type="component" value="Unassembled WGS sequence"/>
</dbReference>
<organism evidence="2 3">
    <name type="scientific">Citrobacter enshiensis</name>
    <dbReference type="NCBI Taxonomy" id="2971264"/>
    <lineage>
        <taxon>Bacteria</taxon>
        <taxon>Pseudomonadati</taxon>
        <taxon>Pseudomonadota</taxon>
        <taxon>Gammaproteobacteria</taxon>
        <taxon>Enterobacterales</taxon>
        <taxon>Enterobacteriaceae</taxon>
        <taxon>Citrobacter</taxon>
    </lineage>
</organism>
<evidence type="ECO:0000259" key="1">
    <source>
        <dbReference type="PROSITE" id="PS51186"/>
    </source>
</evidence>
<gene>
    <name evidence="2" type="ORF">Q0A17_18705</name>
</gene>
<dbReference type="InterPro" id="IPR000182">
    <property type="entry name" value="GNAT_dom"/>
</dbReference>
<comment type="caution">
    <text evidence="2">The sequence shown here is derived from an EMBL/GenBank/DDBJ whole genome shotgun (WGS) entry which is preliminary data.</text>
</comment>
<reference evidence="2 3" key="1">
    <citation type="submission" date="2023-07" db="EMBL/GenBank/DDBJ databases">
        <title>Citrobacter selenititolerans sp. nov., isolated from seleniferous soil.</title>
        <authorList>
            <person name="Zhang S."/>
            <person name="Li K."/>
            <person name="Peng J."/>
            <person name="Wang H."/>
            <person name="Sun J."/>
            <person name="Guo Y."/>
        </authorList>
    </citation>
    <scope>NUCLEOTIDE SEQUENCE [LARGE SCALE GENOMIC DNA]</scope>
    <source>
        <strain evidence="2 3">S2-9</strain>
    </source>
</reference>
<sequence>MLTCKKITSTESTLFQRLDALYSTAFPWHEQREMHAKQQAIASPHYALEGWFEEDLFVGLSGCWTFDDYVYVEHLAIDGALRSQGYGKIILGHILARSPMTILEIDPLTTDIAEKRLRFYESMGFFANPWPHTHPAYHPDVAGHALIVLSYPKPIDALHYERFNADLCHRVMAL</sequence>
<dbReference type="Pfam" id="PF00583">
    <property type="entry name" value="Acetyltransf_1"/>
    <property type="match status" value="1"/>
</dbReference>
<dbReference type="Gene3D" id="3.40.630.30">
    <property type="match status" value="1"/>
</dbReference>
<proteinExistence type="predicted"/>
<name>A0ABT8PYF9_9ENTR</name>